<dbReference type="Pfam" id="PF17763">
    <property type="entry name" value="Asparaginase_C"/>
    <property type="match status" value="1"/>
</dbReference>
<evidence type="ECO:0000313" key="6">
    <source>
        <dbReference type="EMBL" id="TQF02965.1"/>
    </source>
</evidence>
<dbReference type="InterPro" id="IPR040919">
    <property type="entry name" value="Asparaginase_C"/>
</dbReference>
<feature type="domain" description="L-asparaginase N-terminal" evidence="4">
    <location>
        <begin position="22"/>
        <end position="210"/>
    </location>
</feature>
<evidence type="ECO:0000259" key="5">
    <source>
        <dbReference type="Pfam" id="PF17763"/>
    </source>
</evidence>
<dbReference type="Gene3D" id="3.40.50.40">
    <property type="match status" value="1"/>
</dbReference>
<evidence type="ECO:0000256" key="2">
    <source>
        <dbReference type="ARBA" id="ARBA00022801"/>
    </source>
</evidence>
<dbReference type="GO" id="GO:0006528">
    <property type="term" value="P:asparagine metabolic process"/>
    <property type="evidence" value="ECO:0007669"/>
    <property type="project" value="InterPro"/>
</dbReference>
<gene>
    <name evidence="6" type="ORF">E6W39_12725</name>
</gene>
<dbReference type="AlphaFoldDB" id="A0A540W1R3"/>
<comment type="caution">
    <text evidence="6">The sequence shown here is derived from an EMBL/GenBank/DDBJ whole genome shotgun (WGS) entry which is preliminary data.</text>
</comment>
<evidence type="ECO:0000256" key="3">
    <source>
        <dbReference type="PIRSR" id="PIRSR001220-1"/>
    </source>
</evidence>
<dbReference type="PIRSF" id="PIRSF500176">
    <property type="entry name" value="L_ASNase"/>
    <property type="match status" value="1"/>
</dbReference>
<name>A0A540W1R3_9ACTN</name>
<dbReference type="Pfam" id="PF00710">
    <property type="entry name" value="Asparaginase"/>
    <property type="match status" value="1"/>
</dbReference>
<dbReference type="FunFam" id="3.40.50.1170:FF:000001">
    <property type="entry name" value="L-asparaginase 2"/>
    <property type="match status" value="1"/>
</dbReference>
<dbReference type="InterPro" id="IPR037152">
    <property type="entry name" value="L-asparaginase_N_sf"/>
</dbReference>
<dbReference type="PIRSF" id="PIRSF001220">
    <property type="entry name" value="L-ASNase_gatD"/>
    <property type="match status" value="1"/>
</dbReference>
<dbReference type="InterPro" id="IPR004550">
    <property type="entry name" value="AsnASE_II"/>
</dbReference>
<dbReference type="OrthoDB" id="9788068at2"/>
<evidence type="ECO:0000256" key="1">
    <source>
        <dbReference type="ARBA" id="ARBA00010518"/>
    </source>
</evidence>
<dbReference type="InterPro" id="IPR027473">
    <property type="entry name" value="L-asparaginase_C"/>
</dbReference>
<organism evidence="6 7">
    <name type="scientific">Kitasatospora acidiphila</name>
    <dbReference type="NCBI Taxonomy" id="2567942"/>
    <lineage>
        <taxon>Bacteria</taxon>
        <taxon>Bacillati</taxon>
        <taxon>Actinomycetota</taxon>
        <taxon>Actinomycetes</taxon>
        <taxon>Kitasatosporales</taxon>
        <taxon>Streptomycetaceae</taxon>
        <taxon>Kitasatospora</taxon>
    </lineage>
</organism>
<reference evidence="6 7" key="1">
    <citation type="submission" date="2019-06" db="EMBL/GenBank/DDBJ databases">
        <title>Description of Kitasatospora acidophila sp. nov. isolated from pine grove soil, and reclassification of Streptomyces novaecaesareae to Kitasatospora novaeceasareae comb. nov.</title>
        <authorList>
            <person name="Kim M.J."/>
        </authorList>
    </citation>
    <scope>NUCLEOTIDE SEQUENCE [LARGE SCALE GENOMIC DNA]</scope>
    <source>
        <strain evidence="6 7">MMS16-CNU292</strain>
    </source>
</reference>
<dbReference type="PANTHER" id="PTHR11707:SF28">
    <property type="entry name" value="60 KDA LYSOPHOSPHOLIPASE"/>
    <property type="match status" value="1"/>
</dbReference>
<accession>A0A540W1R3</accession>
<protein>
    <submittedName>
        <fullName evidence="6">Asparaginase</fullName>
    </submittedName>
</protein>
<dbReference type="PANTHER" id="PTHR11707">
    <property type="entry name" value="L-ASPARAGINASE"/>
    <property type="match status" value="1"/>
</dbReference>
<dbReference type="SMART" id="SM00870">
    <property type="entry name" value="Asparaginase"/>
    <property type="match status" value="1"/>
</dbReference>
<dbReference type="Gene3D" id="3.40.50.1170">
    <property type="entry name" value="L-asparaginase, N-terminal domain"/>
    <property type="match status" value="1"/>
</dbReference>
<keyword evidence="7" id="KW-1185">Reference proteome</keyword>
<dbReference type="SUPFAM" id="SSF53774">
    <property type="entry name" value="Glutaminase/Asparaginase"/>
    <property type="match status" value="1"/>
</dbReference>
<dbReference type="EMBL" id="VIGB01000003">
    <property type="protein sequence ID" value="TQF02965.1"/>
    <property type="molecule type" value="Genomic_DNA"/>
</dbReference>
<evidence type="ECO:0000313" key="7">
    <source>
        <dbReference type="Proteomes" id="UP000319103"/>
    </source>
</evidence>
<dbReference type="Proteomes" id="UP000319103">
    <property type="component" value="Unassembled WGS sequence"/>
</dbReference>
<keyword evidence="2" id="KW-0378">Hydrolase</keyword>
<feature type="domain" description="Asparaginase/glutaminase C-terminal" evidence="5">
    <location>
        <begin position="227"/>
        <end position="341"/>
    </location>
</feature>
<proteinExistence type="inferred from homology"/>
<feature type="active site" description="O-isoaspartyl threonine intermediate" evidence="3">
    <location>
        <position position="30"/>
    </location>
</feature>
<dbReference type="InterPro" id="IPR036152">
    <property type="entry name" value="Asp/glu_Ase-like_sf"/>
</dbReference>
<dbReference type="InterPro" id="IPR027474">
    <property type="entry name" value="L-asparaginase_N"/>
</dbReference>
<dbReference type="GO" id="GO:0004067">
    <property type="term" value="F:asparaginase activity"/>
    <property type="evidence" value="ECO:0007669"/>
    <property type="project" value="UniProtKB-UniRule"/>
</dbReference>
<dbReference type="SFLD" id="SFLDS00057">
    <property type="entry name" value="Glutaminase/Asparaginase"/>
    <property type="match status" value="1"/>
</dbReference>
<dbReference type="PRINTS" id="PR00139">
    <property type="entry name" value="ASNGLNASE"/>
</dbReference>
<dbReference type="InterPro" id="IPR006034">
    <property type="entry name" value="Asparaginase/glutaminase-like"/>
</dbReference>
<dbReference type="CDD" id="cd08964">
    <property type="entry name" value="L-asparaginase_II"/>
    <property type="match status" value="1"/>
</dbReference>
<comment type="similarity">
    <text evidence="1">Belongs to the asparaginase 1 family.</text>
</comment>
<dbReference type="PROSITE" id="PS51732">
    <property type="entry name" value="ASN_GLN_ASE_3"/>
    <property type="match status" value="1"/>
</dbReference>
<evidence type="ECO:0000259" key="4">
    <source>
        <dbReference type="Pfam" id="PF00710"/>
    </source>
</evidence>
<sequence length="347" mass="35852">MAARAKPAHPPRETTPVPDPVVAIFSLGGTIAMTTDPATGGVVPALSAQELLDAVPALQGLPLDLRVHDFRRLPGASLTFDDITALSSAITTALQTGCVGAVVTQGTDTIEETAYLLDLLHCGDAPIVVTGAMRNPTQPGADGPANLHAAVIAAGSPQLRGAGVVVVLNDEIHASRTVRKSHSTSPAAFTSPATGPLGRLYEGRVHLHSPLAQRTVTPSELTNPAPRVGLYTATLGDDGTLLAAMADACDGLVIAAFGVGHVPQDFVAVLERTAARIPVVLASRIGNGPVLQATYSFPGSEKDLLQRGLIRAGHLDPYKARLLIHVLLAQGRTSTEIADAFHTTAAH</sequence>